<feature type="transmembrane region" description="Helical" evidence="2">
    <location>
        <begin position="189"/>
        <end position="211"/>
    </location>
</feature>
<organism evidence="4 5">
    <name type="scientific">Euplotes crassus</name>
    <dbReference type="NCBI Taxonomy" id="5936"/>
    <lineage>
        <taxon>Eukaryota</taxon>
        <taxon>Sar</taxon>
        <taxon>Alveolata</taxon>
        <taxon>Ciliophora</taxon>
        <taxon>Intramacronucleata</taxon>
        <taxon>Spirotrichea</taxon>
        <taxon>Hypotrichia</taxon>
        <taxon>Euplotida</taxon>
        <taxon>Euplotidae</taxon>
        <taxon>Moneuplotes</taxon>
    </lineage>
</organism>
<evidence type="ECO:0000256" key="1">
    <source>
        <dbReference type="SAM" id="MobiDB-lite"/>
    </source>
</evidence>
<dbReference type="AlphaFoldDB" id="A0AAD1UGG1"/>
<reference evidence="4" key="1">
    <citation type="submission" date="2023-07" db="EMBL/GenBank/DDBJ databases">
        <authorList>
            <consortium name="AG Swart"/>
            <person name="Singh M."/>
            <person name="Singh A."/>
            <person name="Seah K."/>
            <person name="Emmerich C."/>
        </authorList>
    </citation>
    <scope>NUCLEOTIDE SEQUENCE</scope>
    <source>
        <strain evidence="4">DP1</strain>
    </source>
</reference>
<protein>
    <submittedName>
        <fullName evidence="4">Uncharacterized protein</fullName>
    </submittedName>
</protein>
<accession>A0AAD1UGG1</accession>
<sequence length="251" mass="28618">MKTAIFITLLFLACTCAAETLQEKEVRMMQTYRNNTEKFADIFISLTEFFNYVEIENAQRVLDTVQDFIDTHKNQTGGALDIIELITYELLYFSTDIREELAIGTLDHLGKLQQQKMVLIEKLKSDPRASYTVSKNACFKNKIHQAFLPRVINHIKQDEDCTTVSDLIAESEIVNEMNPKVINNKWEGFLKLLSCCLSLVLVLTLLALGCLKIQNRSKSQNVDQQQPNNALLEGQQNEENKDAENGIHAQN</sequence>
<evidence type="ECO:0000256" key="2">
    <source>
        <dbReference type="SAM" id="Phobius"/>
    </source>
</evidence>
<keyword evidence="2" id="KW-0472">Membrane</keyword>
<keyword evidence="2" id="KW-1133">Transmembrane helix</keyword>
<keyword evidence="3" id="KW-0732">Signal</keyword>
<feature type="chain" id="PRO_5042127818" evidence="3">
    <location>
        <begin position="19"/>
        <end position="251"/>
    </location>
</feature>
<dbReference type="Proteomes" id="UP001295684">
    <property type="component" value="Unassembled WGS sequence"/>
</dbReference>
<comment type="caution">
    <text evidence="4">The sequence shown here is derived from an EMBL/GenBank/DDBJ whole genome shotgun (WGS) entry which is preliminary data.</text>
</comment>
<feature type="region of interest" description="Disordered" evidence="1">
    <location>
        <begin position="222"/>
        <end position="251"/>
    </location>
</feature>
<name>A0AAD1UGG1_EUPCR</name>
<dbReference type="EMBL" id="CAMPGE010009472">
    <property type="protein sequence ID" value="CAI2368339.1"/>
    <property type="molecule type" value="Genomic_DNA"/>
</dbReference>
<evidence type="ECO:0000313" key="5">
    <source>
        <dbReference type="Proteomes" id="UP001295684"/>
    </source>
</evidence>
<proteinExistence type="predicted"/>
<evidence type="ECO:0000313" key="4">
    <source>
        <dbReference type="EMBL" id="CAI2368339.1"/>
    </source>
</evidence>
<feature type="compositionally biased region" description="Polar residues" evidence="1">
    <location>
        <begin position="222"/>
        <end position="237"/>
    </location>
</feature>
<keyword evidence="2" id="KW-0812">Transmembrane</keyword>
<feature type="signal peptide" evidence="3">
    <location>
        <begin position="1"/>
        <end position="18"/>
    </location>
</feature>
<evidence type="ECO:0000256" key="3">
    <source>
        <dbReference type="SAM" id="SignalP"/>
    </source>
</evidence>
<gene>
    <name evidence="4" type="ORF">ECRASSUSDP1_LOCUS9630</name>
</gene>
<keyword evidence="5" id="KW-1185">Reference proteome</keyword>